<evidence type="ECO:0000313" key="3">
    <source>
        <dbReference type="Proteomes" id="UP000184295"/>
    </source>
</evidence>
<reference evidence="3" key="1">
    <citation type="submission" date="2016-11" db="EMBL/GenBank/DDBJ databases">
        <authorList>
            <person name="Varghese N."/>
            <person name="Submissions S."/>
        </authorList>
    </citation>
    <scope>NUCLEOTIDE SEQUENCE [LARGE SCALE GENOMIC DNA]</scope>
    <source>
        <strain evidence="3">DSM 19514</strain>
    </source>
</reference>
<evidence type="ECO:0000313" key="2">
    <source>
        <dbReference type="EMBL" id="SHE59687.1"/>
    </source>
</evidence>
<organism evidence="2 3">
    <name type="scientific">Ferrithrix thermotolerans DSM 19514</name>
    <dbReference type="NCBI Taxonomy" id="1121881"/>
    <lineage>
        <taxon>Bacteria</taxon>
        <taxon>Bacillati</taxon>
        <taxon>Actinomycetota</taxon>
        <taxon>Acidimicrobiia</taxon>
        <taxon>Acidimicrobiales</taxon>
        <taxon>Acidimicrobiaceae</taxon>
        <taxon>Ferrithrix</taxon>
    </lineage>
</organism>
<accession>A0A1M4USS8</accession>
<proteinExistence type="predicted"/>
<name>A0A1M4USS8_9ACTN</name>
<dbReference type="AlphaFoldDB" id="A0A1M4USS8"/>
<dbReference type="Proteomes" id="UP000184295">
    <property type="component" value="Unassembled WGS sequence"/>
</dbReference>
<dbReference type="STRING" id="1121881.SAMN02745225_01073"/>
<evidence type="ECO:0000256" key="1">
    <source>
        <dbReference type="SAM" id="Phobius"/>
    </source>
</evidence>
<dbReference type="RefSeq" id="WP_072789645.1">
    <property type="nucleotide sequence ID" value="NZ_FQUL01000012.1"/>
</dbReference>
<protein>
    <submittedName>
        <fullName evidence="2">Uncharacterized protein</fullName>
    </submittedName>
</protein>
<keyword evidence="3" id="KW-1185">Reference proteome</keyword>
<sequence>MTTLYMLLVLLLVVVMIVMVALGVHQLVAPLVLIVVLPFLIFVGGRRKMVRSRSKPKDE</sequence>
<feature type="transmembrane region" description="Helical" evidence="1">
    <location>
        <begin position="5"/>
        <end position="22"/>
    </location>
</feature>
<keyword evidence="1" id="KW-0812">Transmembrane</keyword>
<gene>
    <name evidence="2" type="ORF">SAMN02745225_01073</name>
</gene>
<keyword evidence="1" id="KW-1133">Transmembrane helix</keyword>
<keyword evidence="1" id="KW-0472">Membrane</keyword>
<dbReference type="EMBL" id="FQUL01000012">
    <property type="protein sequence ID" value="SHE59687.1"/>
    <property type="molecule type" value="Genomic_DNA"/>
</dbReference>
<feature type="transmembrane region" description="Helical" evidence="1">
    <location>
        <begin position="28"/>
        <end position="45"/>
    </location>
</feature>